<evidence type="ECO:0000313" key="4">
    <source>
        <dbReference type="EMBL" id="CAL6022323.1"/>
    </source>
</evidence>
<organism evidence="3">
    <name type="scientific">Hexamita inflata</name>
    <dbReference type="NCBI Taxonomy" id="28002"/>
    <lineage>
        <taxon>Eukaryota</taxon>
        <taxon>Metamonada</taxon>
        <taxon>Diplomonadida</taxon>
        <taxon>Hexamitidae</taxon>
        <taxon>Hexamitinae</taxon>
        <taxon>Hexamita</taxon>
    </lineage>
</organism>
<keyword evidence="1" id="KW-0175">Coiled coil</keyword>
<reference evidence="3" key="1">
    <citation type="submission" date="2023-06" db="EMBL/GenBank/DDBJ databases">
        <authorList>
            <person name="Kurt Z."/>
        </authorList>
    </citation>
    <scope>NUCLEOTIDE SEQUENCE</scope>
</reference>
<dbReference type="EMBL" id="CATOUU010001118">
    <property type="protein sequence ID" value="CAI9972951.1"/>
    <property type="molecule type" value="Genomic_DNA"/>
</dbReference>
<feature type="coiled-coil region" evidence="1">
    <location>
        <begin position="1165"/>
        <end position="1208"/>
    </location>
</feature>
<accession>A0AA86RF32</accession>
<feature type="region of interest" description="Disordered" evidence="2">
    <location>
        <begin position="1269"/>
        <end position="1298"/>
    </location>
</feature>
<evidence type="ECO:0000256" key="2">
    <source>
        <dbReference type="SAM" id="MobiDB-lite"/>
    </source>
</evidence>
<evidence type="ECO:0000313" key="3">
    <source>
        <dbReference type="EMBL" id="CAI9972951.1"/>
    </source>
</evidence>
<feature type="compositionally biased region" description="Low complexity" evidence="2">
    <location>
        <begin position="1280"/>
        <end position="1289"/>
    </location>
</feature>
<keyword evidence="5" id="KW-1185">Reference proteome</keyword>
<reference evidence="4 5" key="2">
    <citation type="submission" date="2024-07" db="EMBL/GenBank/DDBJ databases">
        <authorList>
            <person name="Akdeniz Z."/>
        </authorList>
    </citation>
    <scope>NUCLEOTIDE SEQUENCE [LARGE SCALE GENOMIC DNA]</scope>
</reference>
<dbReference type="Proteomes" id="UP001642409">
    <property type="component" value="Unassembled WGS sequence"/>
</dbReference>
<evidence type="ECO:0000256" key="1">
    <source>
        <dbReference type="SAM" id="Coils"/>
    </source>
</evidence>
<gene>
    <name evidence="4" type="ORF">HINF_LOCUS28589</name>
    <name evidence="3" type="ORF">HINF_LOCUS60596</name>
</gene>
<feature type="region of interest" description="Disordered" evidence="2">
    <location>
        <begin position="1341"/>
        <end position="1361"/>
    </location>
</feature>
<sequence length="2080" mass="245134">MESRQTHYHTMTYVPGKAKKNLLNADFFEQEYTKNKRKQMISPLREPKLKGIQPVEMASIQEYIFHETLKKQYLSKIVWIQRRYRYLTKLNRLSKITEATDQRNKKIISHVTKLWRMLLIAKNYNQSHQIKVALISFKQHLMYKRRLNLLNKRTQMQYLAYVFKKYQGLFKYRFSMQQRADDYFKIISKSKIENIFNMMRVKQQFQQNMRLYIKQYYAIDDCIVDLTPVFNITLPVLKTAAAFLTRMKTRLTKVNHLNVSIKIESLLRPSFSIWLENVKEHQKQIKDNKQFYIKSIKYYFEKWRDQSRGRYVTQAFYFRKWFKFAYKNKRIEKKEFQADRLYQKHLLSKYFENLQINRRTNIIVRTVQHSLIKTPWIEFFIRTLFLIQEGVTDYHEGKMSHFYYEDKDDDRITIKNVTAEIPNKHNAFCLKYKFIQRLKGLRYQRKAFLRLQLFSYYFQQHQKMKYCFKQWKVFSKYSKTLTDQEKYTDQMKKFESYDSSILEDMRIEYQKQENLKLVNELAHIGNSLRASRKICIKLDSFSQKYINIIQNLNIKKLIQMAQNQKYLISPLYFALAYECPDQISSYPQKIENKLKQISLLLQQCNAQEIVKMIQGINLQYSGQLFIQTQQYERAKISLQFKNIVQPQRKLISINNLCVPFAQQLIQNQKFEFFNLDEHIYTMLNNAILKLHNQKEFYVKEPTKISNSRQLSSSEKNSISSSLKRISITLSQLQLKTVEQLYENVKSKKTDSIIKEIDDTIGTIVTYSLNQEDQLDYLYKSNTIYLQFKPTITEFMVSDLKITSNFPDILVIPEKIVEKTEESHLMRQESIQYLMSRRTTLINKQQNLQQSRVALESIPSQQVLDSVVSNQQSNLQQSSQLQNTSQSNNNQITSNKQSIIQQIASNNHSSNQITSNQYSNNQINQIQQFRALQNMKKELSIQQIYVDNKDENKLKLDLDIQQQDSFSEVILLKESAKKTKNKQPTQKIQTKGNKQVEVVKMKKVSNQSSVNQSVSKSESQAFINSTQSQFINNQSTTSTTIKQNSSKTNQSALSFNLDSSANKSQVLNNVSTVNKKGTKTKLINQSTINEEPQTLIVNSKKKKQTVSKQIITETVEDSDVDELSDLNFLKEKNKKKPLKKTIKTLQSAVNEKQKHNKIENESIMIRQNNSKVNDNLQNEIKQEQNTQILKQQIENQEKLKDILQKSKQKQRTTNQQQTEIDKNAMILKQQSSYQADIWDMEILPKQTKPKDGPKVGKLSNPNEIPIKILDQQLPEKPISPKKPISQPRSQKVFKDPKQVESYKIESSSIQIEEFSRDTQESQKSKKKLKKISFSLSTLEKLDPQTDKNQIRASQKTKNSLQDNQNKQIETLQDNNNVSNVLQDLVQQVVDDTTFTARTDIIDVLDNIMVNNLDSKVDLVLNNGTSTDSKVQPREEIEEVNREIIEQTIELPSVSDLNNQSVQVNNVRPVTRQNQFSNYQQHEQCQNIVFDVESNFLQFKMFNQESATNSIIQEQNTQEIYLIPTDTLEQVPETQEQWNQPSLPDVEYIPPSYDVNKFIRAFVDKVADTNDLSLTFCQYLSKLREFTEFFMQFLTDPQFALDQLSSQTIMSCHCLSVLMELNQQRHKAQIPALVERKAQDLFKDKLVTIQPEFQKLICKPEQKLDYFGFFVKKLTILLMYQHVYEYQKPLYKQLFEYLQDNLGQVRQFHKQHLSELMKKRLLLEADSKAARENVKMLMSSPKYDDTFMDVEKDIRNARTPIMNRIKTDSSERRTNSQVSELRNITPEKIIEPVKEDVKINELNNASNVRMVEVAQNVQVGQTHRRYFRYINTIKKKFKEPEQPIELPKLTLIQSDLQQIVEIPKQLTKVFRAARIRKINSQMQWKRSLSPDQKLLKIVGTSSFEQNNDSFATAIAKAAQKPQKRIFNSVNEQRRAHRPFIEHIETFEPTVISLSFNGQENNSQAEIYKQFEKTQKERRIFNKSSVRTMKIQINTYINETEIERSGSPNVFSRCRVDYTAFRGRLNKQKRVYVVYDQKDQDEEKPVEQAGNVNTINLNSILRGYLTDYRSNRMRVPTVLKQIE</sequence>
<proteinExistence type="predicted"/>
<name>A0AA86RF32_9EUKA</name>
<evidence type="ECO:0000313" key="5">
    <source>
        <dbReference type="Proteomes" id="UP001642409"/>
    </source>
</evidence>
<dbReference type="EMBL" id="CAXDID020000091">
    <property type="protein sequence ID" value="CAL6022323.1"/>
    <property type="molecule type" value="Genomic_DNA"/>
</dbReference>
<comment type="caution">
    <text evidence="3">The sequence shown here is derived from an EMBL/GenBank/DDBJ whole genome shotgun (WGS) entry which is preliminary data.</text>
</comment>
<feature type="compositionally biased region" description="Polar residues" evidence="2">
    <location>
        <begin position="1349"/>
        <end position="1361"/>
    </location>
</feature>
<protein>
    <submittedName>
        <fullName evidence="3">Uncharacterized protein</fullName>
    </submittedName>
</protein>